<dbReference type="InterPro" id="IPR027266">
    <property type="entry name" value="TrmE/GcvT-like"/>
</dbReference>
<dbReference type="Gene3D" id="3.50.50.60">
    <property type="entry name" value="FAD/NAD(P)-binding domain"/>
    <property type="match status" value="1"/>
</dbReference>
<dbReference type="Pfam" id="PF01571">
    <property type="entry name" value="GCV_T"/>
    <property type="match status" value="1"/>
</dbReference>
<dbReference type="Pfam" id="PF07992">
    <property type="entry name" value="Pyr_redox_2"/>
    <property type="match status" value="1"/>
</dbReference>
<dbReference type="InterPro" id="IPR036188">
    <property type="entry name" value="FAD/NAD-bd_sf"/>
</dbReference>
<dbReference type="GO" id="GO:0016491">
    <property type="term" value="F:oxidoreductase activity"/>
    <property type="evidence" value="ECO:0007669"/>
    <property type="project" value="UniProtKB-KW"/>
</dbReference>
<dbReference type="InterPro" id="IPR028896">
    <property type="entry name" value="GcvT/YgfZ/DmdA"/>
</dbReference>
<feature type="domain" description="GCVT N-terminal" evidence="3">
    <location>
        <begin position="505"/>
        <end position="776"/>
    </location>
</feature>
<dbReference type="Pfam" id="PF17806">
    <property type="entry name" value="SO_alpha_A3"/>
    <property type="match status" value="1"/>
</dbReference>
<evidence type="ECO:0000313" key="7">
    <source>
        <dbReference type="EMBL" id="CAB4651762.1"/>
    </source>
</evidence>
<dbReference type="InterPro" id="IPR023753">
    <property type="entry name" value="FAD/NAD-binding_dom"/>
</dbReference>
<name>A0A6J6KQI3_9ZZZZ</name>
<dbReference type="InterPro" id="IPR006222">
    <property type="entry name" value="GCVT_N"/>
</dbReference>
<dbReference type="Gene3D" id="3.10.20.440">
    <property type="entry name" value="2Fe-2S iron-sulphur cluster binding domain, sarcosine oxidase, alpha subunit, N-terminal domain"/>
    <property type="match status" value="1"/>
</dbReference>
<dbReference type="InterPro" id="IPR042204">
    <property type="entry name" value="2Fe-2S-bd_N"/>
</dbReference>
<dbReference type="InterPro" id="IPR029043">
    <property type="entry name" value="GcvT/YgfZ_C"/>
</dbReference>
<dbReference type="SUPFAM" id="SSF51905">
    <property type="entry name" value="FAD/NAD(P)-binding domain"/>
    <property type="match status" value="1"/>
</dbReference>
<comment type="similarity">
    <text evidence="1">Belongs to the GcvT family.</text>
</comment>
<dbReference type="PANTHER" id="PTHR43757:SF2">
    <property type="entry name" value="AMINOMETHYLTRANSFERASE, MITOCHONDRIAL"/>
    <property type="match status" value="1"/>
</dbReference>
<feature type="domain" description="Aminomethyltransferase C-terminal" evidence="5">
    <location>
        <begin position="797"/>
        <end position="883"/>
    </location>
</feature>
<keyword evidence="2" id="KW-0560">Oxidoreductase</keyword>
<reference evidence="7" key="1">
    <citation type="submission" date="2020-05" db="EMBL/GenBank/DDBJ databases">
        <authorList>
            <person name="Chiriac C."/>
            <person name="Salcher M."/>
            <person name="Ghai R."/>
            <person name="Kavagutti S V."/>
        </authorList>
    </citation>
    <scope>NUCLEOTIDE SEQUENCE</scope>
</reference>
<proteinExistence type="inferred from homology"/>
<dbReference type="GO" id="GO:0005739">
    <property type="term" value="C:mitochondrion"/>
    <property type="evidence" value="ECO:0007669"/>
    <property type="project" value="TreeGrafter"/>
</dbReference>
<evidence type="ECO:0000256" key="1">
    <source>
        <dbReference type="ARBA" id="ARBA00008609"/>
    </source>
</evidence>
<evidence type="ECO:0000259" key="6">
    <source>
        <dbReference type="Pfam" id="PF17806"/>
    </source>
</evidence>
<dbReference type="PANTHER" id="PTHR43757">
    <property type="entry name" value="AMINOMETHYLTRANSFERASE"/>
    <property type="match status" value="1"/>
</dbReference>
<organism evidence="7">
    <name type="scientific">freshwater metagenome</name>
    <dbReference type="NCBI Taxonomy" id="449393"/>
    <lineage>
        <taxon>unclassified sequences</taxon>
        <taxon>metagenomes</taxon>
        <taxon>ecological metagenomes</taxon>
    </lineage>
</organism>
<protein>
    <submittedName>
        <fullName evidence="7">Unannotated protein</fullName>
    </submittedName>
</protein>
<dbReference type="EMBL" id="CAEZWI010000052">
    <property type="protein sequence ID" value="CAB4651762.1"/>
    <property type="molecule type" value="Genomic_DNA"/>
</dbReference>
<accession>A0A6J6KQI3</accession>
<dbReference type="Pfam" id="PF08669">
    <property type="entry name" value="GCV_T_C"/>
    <property type="match status" value="1"/>
</dbReference>
<evidence type="ECO:0000259" key="4">
    <source>
        <dbReference type="Pfam" id="PF07992"/>
    </source>
</evidence>
<gene>
    <name evidence="7" type="ORF">UFOPK2237_00561</name>
</gene>
<dbReference type="Pfam" id="PF13510">
    <property type="entry name" value="Fer2_4"/>
    <property type="match status" value="1"/>
</dbReference>
<evidence type="ECO:0000259" key="3">
    <source>
        <dbReference type="Pfam" id="PF01571"/>
    </source>
</evidence>
<feature type="domain" description="FAD/NAD(P)-binding" evidence="4">
    <location>
        <begin position="107"/>
        <end position="359"/>
    </location>
</feature>
<dbReference type="SUPFAM" id="SSF103025">
    <property type="entry name" value="Folate-binding domain"/>
    <property type="match status" value="1"/>
</dbReference>
<dbReference type="AlphaFoldDB" id="A0A6J6KQI3"/>
<sequence>MSTVTFTFDGKQYTGQKGESLASALLRNGVLHFTDSSYKDRPRGVMGLWVEEPNALVNIDSGAGEPMVMSTTIEIVEGVVARSSQGVGDLPDTRDNSRYDKVNRHVDVLVVGAGTSGLEAAKKFADQGKSVIVMDDKPTAGGHLVYLGQPVPPELLSVLDRENVTFLPRTTVQGLYDQGYSVATERRTDHLDVNVHTEMSRIRTWHIRADHTVLATGAFQRHLVFANNDRPGIMLSHAAATYVSNGANPFRAAVVVTVDNQGYRDAVRLSQAGVTVNAIVDIRNNPSGPSVEAAKASGIQIITGKTAIDTCEKEDGTVKCVSVGNPDGTEAACVDGDLIAVSGGWTPVVHLATFIGIKPTWDAKLAAFVVKHSDSLTSTAGMLAGDFGDDDEAAIFFGPKLSTEQALVAFVDYQRDATYRDFKRAIDAGMRSIEHVKRYTAIGTAHDQGKTSGTVTMGLIGQAIGKAPDEIGSLTFRPPYISVPFAALAGRDRGLLSDPERTTPIHSWHVASGAPMEDVGQWKRPWYFPMPGESMHAAVLRECAAVREGVGVMDASTLGKIDIQGKDAGQFLDLIYTNMFSTLKVGMSRYGLMCGIDGMVFDDGVTTRISENHWLMTTTTGGAAKVLDWLEEWLQTEWPHLEVYCTSVTEQISTVAIVGPKSRELMRRLAPSLDVSNEAFAFMENKHVDVAGVPARIARISFSGELAYEINVPAIYGLHIWESVMAKGADLNITPYGTETMHVLRAEKGFVIVGQETDGTQTPDDLDMNWIVSKKKDDFIGKRSFSRADTARDGRHQLVGILADDGSYVIPEGAYIVAGADEKTAPPVKHIGYITSSYDSAALGRSFALALVANGLARKGEKIAIPMADRVVTGVITDSVFVDKENTRRDG</sequence>
<dbReference type="SUPFAM" id="SSF101790">
    <property type="entry name" value="Aminomethyltransferase beta-barrel domain"/>
    <property type="match status" value="1"/>
</dbReference>
<dbReference type="InterPro" id="IPR041117">
    <property type="entry name" value="SoxA_A3"/>
</dbReference>
<dbReference type="InterPro" id="IPR013977">
    <property type="entry name" value="GcvT_C"/>
</dbReference>
<evidence type="ECO:0000259" key="5">
    <source>
        <dbReference type="Pfam" id="PF08669"/>
    </source>
</evidence>
<dbReference type="Gene3D" id="3.30.1360.120">
    <property type="entry name" value="Probable tRNA modification gtpase trme, domain 1"/>
    <property type="match status" value="1"/>
</dbReference>
<feature type="domain" description="SoxA A3" evidence="6">
    <location>
        <begin position="409"/>
        <end position="491"/>
    </location>
</feature>
<evidence type="ECO:0000256" key="2">
    <source>
        <dbReference type="ARBA" id="ARBA00023002"/>
    </source>
</evidence>